<dbReference type="InterPro" id="IPR019544">
    <property type="entry name" value="Tetratricopeptide_SHNi-TPR_dom"/>
</dbReference>
<dbReference type="GO" id="GO:0006335">
    <property type="term" value="P:DNA replication-dependent chromatin assembly"/>
    <property type="evidence" value="ECO:0007669"/>
    <property type="project" value="TreeGrafter"/>
</dbReference>
<proteinExistence type="predicted"/>
<dbReference type="AlphaFoldDB" id="A0A1E4T758"/>
<dbReference type="EMBL" id="KV453848">
    <property type="protein sequence ID" value="ODV87575.1"/>
    <property type="molecule type" value="Genomic_DNA"/>
</dbReference>
<feature type="compositionally biased region" description="Acidic residues" evidence="3">
    <location>
        <begin position="137"/>
        <end position="149"/>
    </location>
</feature>
<dbReference type="InterPro" id="IPR051730">
    <property type="entry name" value="NASP-like"/>
</dbReference>
<reference evidence="6" key="1">
    <citation type="submission" date="2016-04" db="EMBL/GenBank/DDBJ databases">
        <title>Comparative genomics of biotechnologically important yeasts.</title>
        <authorList>
            <consortium name="DOE Joint Genome Institute"/>
            <person name="Riley R."/>
            <person name="Haridas S."/>
            <person name="Wolfe K.H."/>
            <person name="Lopes M.R."/>
            <person name="Hittinger C.T."/>
            <person name="Goker M."/>
            <person name="Salamov A."/>
            <person name="Wisecaver J."/>
            <person name="Long T.M."/>
            <person name="Aerts A.L."/>
            <person name="Barry K."/>
            <person name="Choi C."/>
            <person name="Clum A."/>
            <person name="Coughlan A.Y."/>
            <person name="Deshpande S."/>
            <person name="Douglass A.P."/>
            <person name="Hanson S.J."/>
            <person name="Klenk H.-P."/>
            <person name="Labutti K."/>
            <person name="Lapidus A."/>
            <person name="Lindquist E."/>
            <person name="Lipzen A."/>
            <person name="Meier-Kolthoff J.P."/>
            <person name="Ohm R.A."/>
            <person name="Otillar R.P."/>
            <person name="Pangilinan J."/>
            <person name="Peng Y."/>
            <person name="Rokas A."/>
            <person name="Rosa C.A."/>
            <person name="Scheuner C."/>
            <person name="Sibirny A.A."/>
            <person name="Slot J.C."/>
            <person name="Stielow J.B."/>
            <person name="Sun H."/>
            <person name="Kurtzman C.P."/>
            <person name="Blackwell M."/>
            <person name="Grigoriev I.V."/>
            <person name="Jeffries T.W."/>
        </authorList>
    </citation>
    <scope>NUCLEOTIDE SEQUENCE [LARGE SCALE GENOMIC DNA]</scope>
    <source>
        <strain evidence="6">NRRL YB-2248</strain>
    </source>
</reference>
<sequence>MSSEESSYSKEILKLLENGARAFAEKDYDLSAELYSEACEISNIATGKDDPDLLLLYGKSLFENAVSKSGVLGAVAQNDQKKAGSDDNDDDDDANDTDKDNDKAMFQFNETLAEEEEEEEEEEDDNDDVSADKLVTQEEEEEESDDDEKDTPQGSEEQEPEEPEQTDFEVAWEILDLTRTIYEEQLTEHEQSIENKEKLESPLMKSDKQDLKEIKNPIIILKKKLSDVYDLLGEVSLETENFKQAAQDFESLCQLRTELYPFHSALISEAYYKLSLSLEFCTEDLKSIGKSIEMMKKAIESMKLRFQQPGQKKDDELLFEMEQRLLDLTRGDEKIKEEKDKILRGILGDIMPQKGSSEEATNSGFSAASSIAAPAVNDLTSMVKKRKSGSTGGKMIKKKTKKQ</sequence>
<dbReference type="InterPro" id="IPR011990">
    <property type="entry name" value="TPR-like_helical_dom_sf"/>
</dbReference>
<feature type="region of interest" description="Disordered" evidence="3">
    <location>
        <begin position="382"/>
        <end position="403"/>
    </location>
</feature>
<evidence type="ECO:0000256" key="3">
    <source>
        <dbReference type="SAM" id="MobiDB-lite"/>
    </source>
</evidence>
<evidence type="ECO:0000259" key="4">
    <source>
        <dbReference type="Pfam" id="PF10516"/>
    </source>
</evidence>
<dbReference type="GO" id="GO:0034080">
    <property type="term" value="P:CENP-A containing chromatin assembly"/>
    <property type="evidence" value="ECO:0007669"/>
    <property type="project" value="TreeGrafter"/>
</dbReference>
<feature type="compositionally biased region" description="Acidic residues" evidence="3">
    <location>
        <begin position="156"/>
        <end position="167"/>
    </location>
</feature>
<feature type="compositionally biased region" description="Acidic residues" evidence="3">
    <location>
        <begin position="86"/>
        <end position="95"/>
    </location>
</feature>
<keyword evidence="6" id="KW-1185">Reference proteome</keyword>
<accession>A0A1E4T758</accession>
<feature type="compositionally biased region" description="Acidic residues" evidence="3">
    <location>
        <begin position="112"/>
        <end position="129"/>
    </location>
</feature>
<dbReference type="Gene3D" id="1.25.40.10">
    <property type="entry name" value="Tetratricopeptide repeat domain"/>
    <property type="match status" value="1"/>
</dbReference>
<feature type="region of interest" description="Disordered" evidence="3">
    <location>
        <begin position="68"/>
        <end position="168"/>
    </location>
</feature>
<dbReference type="OrthoDB" id="5587616at2759"/>
<keyword evidence="1" id="KW-0677">Repeat</keyword>
<dbReference type="Proteomes" id="UP000094801">
    <property type="component" value="Unassembled WGS sequence"/>
</dbReference>
<keyword evidence="2" id="KW-0802">TPR repeat</keyword>
<name>A0A1E4T758_9ASCO</name>
<gene>
    <name evidence="5" type="ORF">CANARDRAFT_26957</name>
</gene>
<evidence type="ECO:0000313" key="6">
    <source>
        <dbReference type="Proteomes" id="UP000094801"/>
    </source>
</evidence>
<feature type="domain" description="Tetratricopeptide SHNi-TPR" evidence="4">
    <location>
        <begin position="226"/>
        <end position="263"/>
    </location>
</feature>
<evidence type="ECO:0000256" key="2">
    <source>
        <dbReference type="ARBA" id="ARBA00022803"/>
    </source>
</evidence>
<dbReference type="PANTHER" id="PTHR15081:SF1">
    <property type="entry name" value="NUCLEAR AUTOANTIGENIC SPERM PROTEIN"/>
    <property type="match status" value="1"/>
</dbReference>
<protein>
    <recommendedName>
        <fullName evidence="4">Tetratricopeptide SHNi-TPR domain-containing protein</fullName>
    </recommendedName>
</protein>
<dbReference type="GO" id="GO:0005654">
    <property type="term" value="C:nucleoplasm"/>
    <property type="evidence" value="ECO:0007669"/>
    <property type="project" value="TreeGrafter"/>
</dbReference>
<evidence type="ECO:0000256" key="1">
    <source>
        <dbReference type="ARBA" id="ARBA00022737"/>
    </source>
</evidence>
<evidence type="ECO:0000313" key="5">
    <source>
        <dbReference type="EMBL" id="ODV87575.1"/>
    </source>
</evidence>
<dbReference type="GO" id="GO:0042393">
    <property type="term" value="F:histone binding"/>
    <property type="evidence" value="ECO:0007669"/>
    <property type="project" value="TreeGrafter"/>
</dbReference>
<dbReference type="Pfam" id="PF10516">
    <property type="entry name" value="SHNi-TPR"/>
    <property type="match status" value="1"/>
</dbReference>
<organism evidence="5 6">
    <name type="scientific">[Candida] arabinofermentans NRRL YB-2248</name>
    <dbReference type="NCBI Taxonomy" id="983967"/>
    <lineage>
        <taxon>Eukaryota</taxon>
        <taxon>Fungi</taxon>
        <taxon>Dikarya</taxon>
        <taxon>Ascomycota</taxon>
        <taxon>Saccharomycotina</taxon>
        <taxon>Pichiomycetes</taxon>
        <taxon>Pichiales</taxon>
        <taxon>Pichiaceae</taxon>
        <taxon>Ogataea</taxon>
        <taxon>Ogataea/Candida clade</taxon>
    </lineage>
</organism>
<dbReference type="PANTHER" id="PTHR15081">
    <property type="entry name" value="NUCLEAR AUTOANTIGENIC SPERM PROTEIN NASP -RELATED"/>
    <property type="match status" value="1"/>
</dbReference>
<dbReference type="STRING" id="983967.A0A1E4T758"/>